<dbReference type="Proteomes" id="UP001596328">
    <property type="component" value="Unassembled WGS sequence"/>
</dbReference>
<dbReference type="InterPro" id="IPR055955">
    <property type="entry name" value="DUF7533"/>
</dbReference>
<evidence type="ECO:0000313" key="2">
    <source>
        <dbReference type="EMBL" id="MFC6725671.1"/>
    </source>
</evidence>
<gene>
    <name evidence="2" type="ORF">ACFQE1_15105</name>
</gene>
<dbReference type="AlphaFoldDB" id="A0ABD5S2C8"/>
<accession>A0ABD5S2C8</accession>
<dbReference type="Pfam" id="PF24377">
    <property type="entry name" value="DUF7533"/>
    <property type="match status" value="1"/>
</dbReference>
<sequence length="70" mass="6912">MGLGILDTVALAGSLVFAIPLGIYGVDALLGGRTALGAFCLVVAAAMVALPHYLKTPSDLVTGAAKRATG</sequence>
<proteinExistence type="predicted"/>
<dbReference type="EMBL" id="JBHSWU010000645">
    <property type="protein sequence ID" value="MFC6725671.1"/>
    <property type="molecule type" value="Genomic_DNA"/>
</dbReference>
<feature type="non-terminal residue" evidence="2">
    <location>
        <position position="70"/>
    </location>
</feature>
<keyword evidence="1" id="KW-0812">Transmembrane</keyword>
<comment type="caution">
    <text evidence="2">The sequence shown here is derived from an EMBL/GenBank/DDBJ whole genome shotgun (WGS) entry which is preliminary data.</text>
</comment>
<organism evidence="2 3">
    <name type="scientific">Halobium palmae</name>
    <dbReference type="NCBI Taxonomy" id="1776492"/>
    <lineage>
        <taxon>Archaea</taxon>
        <taxon>Methanobacteriati</taxon>
        <taxon>Methanobacteriota</taxon>
        <taxon>Stenosarchaea group</taxon>
        <taxon>Halobacteria</taxon>
        <taxon>Halobacteriales</taxon>
        <taxon>Haloferacaceae</taxon>
        <taxon>Halobium</taxon>
    </lineage>
</organism>
<keyword evidence="3" id="KW-1185">Reference proteome</keyword>
<keyword evidence="1" id="KW-1133">Transmembrane helix</keyword>
<evidence type="ECO:0000313" key="3">
    <source>
        <dbReference type="Proteomes" id="UP001596328"/>
    </source>
</evidence>
<keyword evidence="1" id="KW-0472">Membrane</keyword>
<name>A0ABD5S2C8_9EURY</name>
<evidence type="ECO:0000256" key="1">
    <source>
        <dbReference type="SAM" id="Phobius"/>
    </source>
</evidence>
<protein>
    <submittedName>
        <fullName evidence="2">Uncharacterized protein</fullName>
    </submittedName>
</protein>
<reference evidence="2 3" key="1">
    <citation type="journal article" date="2019" name="Int. J. Syst. Evol. Microbiol.">
        <title>The Global Catalogue of Microorganisms (GCM) 10K type strain sequencing project: providing services to taxonomists for standard genome sequencing and annotation.</title>
        <authorList>
            <consortium name="The Broad Institute Genomics Platform"/>
            <consortium name="The Broad Institute Genome Sequencing Center for Infectious Disease"/>
            <person name="Wu L."/>
            <person name="Ma J."/>
        </authorList>
    </citation>
    <scope>NUCLEOTIDE SEQUENCE [LARGE SCALE GENOMIC DNA]</scope>
    <source>
        <strain evidence="2 3">NBRC 111368</strain>
    </source>
</reference>
<feature type="transmembrane region" description="Helical" evidence="1">
    <location>
        <begin position="34"/>
        <end position="54"/>
    </location>
</feature>